<feature type="domain" description="Diacylglycerol glucosyltransferase N-terminal" evidence="4">
    <location>
        <begin position="16"/>
        <end position="177"/>
    </location>
</feature>
<protein>
    <submittedName>
        <fullName evidence="5">Galactosyldiacylglycerol synthase</fullName>
    </submittedName>
</protein>
<comment type="caution">
    <text evidence="5">The sequence shown here is derived from an EMBL/GenBank/DDBJ whole genome shotgun (WGS) entry which is preliminary data.</text>
</comment>
<dbReference type="Proteomes" id="UP000192505">
    <property type="component" value="Unassembled WGS sequence"/>
</dbReference>
<organism evidence="5 6">
    <name type="scientific">Rhodoferax ferrireducens</name>
    <dbReference type="NCBI Taxonomy" id="192843"/>
    <lineage>
        <taxon>Bacteria</taxon>
        <taxon>Pseudomonadati</taxon>
        <taxon>Pseudomonadota</taxon>
        <taxon>Betaproteobacteria</taxon>
        <taxon>Burkholderiales</taxon>
        <taxon>Comamonadaceae</taxon>
        <taxon>Rhodoferax</taxon>
    </lineage>
</organism>
<evidence type="ECO:0000313" key="6">
    <source>
        <dbReference type="Proteomes" id="UP000192505"/>
    </source>
</evidence>
<dbReference type="InterPro" id="IPR050519">
    <property type="entry name" value="Glycosyltransf_28_UgtP"/>
</dbReference>
<dbReference type="SUPFAM" id="SSF53756">
    <property type="entry name" value="UDP-Glycosyltransferase/glycogen phosphorylase"/>
    <property type="match status" value="1"/>
</dbReference>
<evidence type="ECO:0000313" key="5">
    <source>
        <dbReference type="EMBL" id="OQW86786.1"/>
    </source>
</evidence>
<evidence type="ECO:0000256" key="2">
    <source>
        <dbReference type="ARBA" id="ARBA00022676"/>
    </source>
</evidence>
<accession>A0A1W9KS57</accession>
<dbReference type="GO" id="GO:0016020">
    <property type="term" value="C:membrane"/>
    <property type="evidence" value="ECO:0007669"/>
    <property type="project" value="GOC"/>
</dbReference>
<dbReference type="Pfam" id="PF06925">
    <property type="entry name" value="MGDG_synth"/>
    <property type="match status" value="1"/>
</dbReference>
<reference evidence="5 6" key="1">
    <citation type="submission" date="2017-01" db="EMBL/GenBank/DDBJ databases">
        <title>Novel large sulfur bacteria in the metagenomes of groundwater-fed chemosynthetic microbial mats in the Lake Huron basin.</title>
        <authorList>
            <person name="Sharrar A.M."/>
            <person name="Flood B.E."/>
            <person name="Bailey J.V."/>
            <person name="Jones D.S."/>
            <person name="Biddanda B."/>
            <person name="Ruberg S.A."/>
            <person name="Marcus D.N."/>
            <person name="Dick G.J."/>
        </authorList>
    </citation>
    <scope>NUCLEOTIDE SEQUENCE [LARGE SCALE GENOMIC DNA]</scope>
    <source>
        <strain evidence="5">A7</strain>
    </source>
</reference>
<dbReference type="PANTHER" id="PTHR43025:SF3">
    <property type="entry name" value="MONOGALACTOSYLDIACYLGLYCEROL SYNTHASE 1, CHLOROPLASTIC"/>
    <property type="match status" value="1"/>
</dbReference>
<dbReference type="AlphaFoldDB" id="A0A1W9KS57"/>
<dbReference type="GO" id="GO:0009247">
    <property type="term" value="P:glycolipid biosynthetic process"/>
    <property type="evidence" value="ECO:0007669"/>
    <property type="project" value="InterPro"/>
</dbReference>
<comment type="similarity">
    <text evidence="1">Belongs to the glycosyltransferase 28 family.</text>
</comment>
<keyword evidence="3" id="KW-0808">Transferase</keyword>
<dbReference type="Gene3D" id="3.40.50.2000">
    <property type="entry name" value="Glycogen Phosphorylase B"/>
    <property type="match status" value="1"/>
</dbReference>
<evidence type="ECO:0000259" key="4">
    <source>
        <dbReference type="Pfam" id="PF06925"/>
    </source>
</evidence>
<proteinExistence type="inferred from homology"/>
<evidence type="ECO:0000256" key="1">
    <source>
        <dbReference type="ARBA" id="ARBA00006962"/>
    </source>
</evidence>
<gene>
    <name evidence="5" type="ORF">BWK72_15915</name>
</gene>
<dbReference type="InterPro" id="IPR009695">
    <property type="entry name" value="Diacylglyc_glucosyltr_N"/>
</dbReference>
<evidence type="ECO:0000256" key="3">
    <source>
        <dbReference type="ARBA" id="ARBA00022679"/>
    </source>
</evidence>
<dbReference type="PANTHER" id="PTHR43025">
    <property type="entry name" value="MONOGALACTOSYLDIACYLGLYCEROL SYNTHASE"/>
    <property type="match status" value="1"/>
</dbReference>
<name>A0A1W9KS57_9BURK</name>
<dbReference type="GO" id="GO:0016758">
    <property type="term" value="F:hexosyltransferase activity"/>
    <property type="evidence" value="ECO:0007669"/>
    <property type="project" value="InterPro"/>
</dbReference>
<dbReference type="EMBL" id="MTEI01000013">
    <property type="protein sequence ID" value="OQW86786.1"/>
    <property type="molecule type" value="Genomic_DNA"/>
</dbReference>
<keyword evidence="2" id="KW-0328">Glycosyltransferase</keyword>
<sequence>MVTRIDLIYFNAGGGHRAAAKALQQVMQDRPWEVRLVNLVDMLDPQARFFATFHFRPEDLYNKLLANGLTLGMAQELKVFQMLIRLSHPALLKRLQPYWQRARPDVVVSLIPNFNRALCESLRRTQPQTPFITVLTDMADHPPAFWIEPDQPQHVVCGTDHAAAQALAAGCAPDRVHRASGMILSPAFYQPVPMDRTARRRELGLPDDQAVGLVMFGGYGSATMKRIAARLPDTPLILMCGRNVALAQALRAMPSRAPRIVVDFTEGVNHWMFLADFFVGKPGPASLSEAIHMGLPVITTRNAWTMPQERWNTDWVRSNGLGVVSRSFRTVSGAVDELTRQLPAFQARVRQITNRAVFEVPDIIASIRSRRDITA</sequence>